<dbReference type="Proteomes" id="UP000692954">
    <property type="component" value="Unassembled WGS sequence"/>
</dbReference>
<sequence>MYINNTIQTTSFWKIYKELQRDVQPILNSISPHQRIKARSFELNSSNMLIDEVKIPSIIKSRKIIKSPTILTQFGIPYKRVSKVEKADILEILSQRSLGIDDQYVQPKSQIRRVTYHEFQGQKQKRLNNLVPHTQVYQHSHEAVIVKKKKINRLKNQYKFLQRSRQRKTFGEKKSKSCPLRILPKITHKRAKTIPDQIYQGPLLPIDFELQRKIALLCFKKRNTLLLFRRRTCIQDRKTFFVPKDKLLFFQETLQQHFKQQEDPYETSGESSPLPNKILQFQKKTLNLKSKTSIHEKPFLTPRYNNNNNNNEYSIFHRKASFNIINKYLQEKQVKNKFCLSPQNKQFPQIQSPTLKEINLYFLSTKRNTYNTSKQSQYTSKQSQYTQQSQLRSQISIHTSRSNGIKEGDDLQLNITKSQQIRNLDLKKLSQNTSIHIKTQPFENKGTKTKQFYLQKLKPYYQ</sequence>
<proteinExistence type="predicted"/>
<comment type="caution">
    <text evidence="1">The sequence shown here is derived from an EMBL/GenBank/DDBJ whole genome shotgun (WGS) entry which is preliminary data.</text>
</comment>
<keyword evidence="2" id="KW-1185">Reference proteome</keyword>
<name>A0A8S1MXK5_9CILI</name>
<organism evidence="1 2">
    <name type="scientific">Paramecium sonneborni</name>
    <dbReference type="NCBI Taxonomy" id="65129"/>
    <lineage>
        <taxon>Eukaryota</taxon>
        <taxon>Sar</taxon>
        <taxon>Alveolata</taxon>
        <taxon>Ciliophora</taxon>
        <taxon>Intramacronucleata</taxon>
        <taxon>Oligohymenophorea</taxon>
        <taxon>Peniculida</taxon>
        <taxon>Parameciidae</taxon>
        <taxon>Paramecium</taxon>
    </lineage>
</organism>
<dbReference type="OrthoDB" id="289658at2759"/>
<dbReference type="AlphaFoldDB" id="A0A8S1MXK5"/>
<accession>A0A8S1MXK5</accession>
<evidence type="ECO:0000313" key="2">
    <source>
        <dbReference type="Proteomes" id="UP000692954"/>
    </source>
</evidence>
<reference evidence="1" key="1">
    <citation type="submission" date="2021-01" db="EMBL/GenBank/DDBJ databases">
        <authorList>
            <consortium name="Genoscope - CEA"/>
            <person name="William W."/>
        </authorList>
    </citation>
    <scope>NUCLEOTIDE SEQUENCE</scope>
</reference>
<dbReference type="EMBL" id="CAJJDN010000042">
    <property type="protein sequence ID" value="CAD8081785.1"/>
    <property type="molecule type" value="Genomic_DNA"/>
</dbReference>
<gene>
    <name evidence="1" type="ORF">PSON_ATCC_30995.1.T0420218</name>
</gene>
<protein>
    <submittedName>
        <fullName evidence="1">Uncharacterized protein</fullName>
    </submittedName>
</protein>
<evidence type="ECO:0000313" key="1">
    <source>
        <dbReference type="EMBL" id="CAD8081785.1"/>
    </source>
</evidence>